<evidence type="ECO:0000256" key="1">
    <source>
        <dbReference type="SAM" id="SignalP"/>
    </source>
</evidence>
<sequence>MQLNQVFLIVILLLSLSASADFAGAANDHVHQASATTNVKDPFAVASERIDNFGDSTTSTAIAASEEERFAPSVSAVGRPTVILPSIGAASEPKEMITNSQYLGNGVLQRFQRSISDVFDWITKSRHLRQL</sequence>
<dbReference type="EnsemblProtists" id="HpaT804091">
    <property type="protein sequence ID" value="HpaP804091"/>
    <property type="gene ID" value="HpaG804091"/>
</dbReference>
<evidence type="ECO:0000313" key="3">
    <source>
        <dbReference type="Proteomes" id="UP000011713"/>
    </source>
</evidence>
<evidence type="ECO:0008006" key="4">
    <source>
        <dbReference type="Google" id="ProtNLM"/>
    </source>
</evidence>
<dbReference type="VEuPathDB" id="FungiDB:HpaG804091"/>
<accession>M4BCS5</accession>
<dbReference type="AlphaFoldDB" id="M4BCS5"/>
<keyword evidence="1" id="KW-0732">Signal</keyword>
<evidence type="ECO:0000313" key="2">
    <source>
        <dbReference type="EnsemblProtists" id="HpaP804091"/>
    </source>
</evidence>
<proteinExistence type="predicted"/>
<protein>
    <recommendedName>
        <fullName evidence="4">RxLR effector candidate protein</fullName>
    </recommendedName>
</protein>
<dbReference type="InParanoid" id="M4BCS5"/>
<reference evidence="2" key="2">
    <citation type="submission" date="2015-06" db="UniProtKB">
        <authorList>
            <consortium name="EnsemblProtists"/>
        </authorList>
    </citation>
    <scope>IDENTIFICATION</scope>
    <source>
        <strain evidence="2">Emoy2</strain>
    </source>
</reference>
<keyword evidence="3" id="KW-1185">Reference proteome</keyword>
<feature type="signal peptide" evidence="1">
    <location>
        <begin position="1"/>
        <end position="20"/>
    </location>
</feature>
<dbReference type="EMBL" id="JH598136">
    <property type="status" value="NOT_ANNOTATED_CDS"/>
    <property type="molecule type" value="Genomic_DNA"/>
</dbReference>
<feature type="chain" id="PRO_5004048765" description="RxLR effector candidate protein" evidence="1">
    <location>
        <begin position="21"/>
        <end position="131"/>
    </location>
</feature>
<organism evidence="2 3">
    <name type="scientific">Hyaloperonospora arabidopsidis (strain Emoy2)</name>
    <name type="common">Downy mildew agent</name>
    <name type="synonym">Peronospora arabidopsidis</name>
    <dbReference type="NCBI Taxonomy" id="559515"/>
    <lineage>
        <taxon>Eukaryota</taxon>
        <taxon>Sar</taxon>
        <taxon>Stramenopiles</taxon>
        <taxon>Oomycota</taxon>
        <taxon>Peronosporomycetes</taxon>
        <taxon>Peronosporales</taxon>
        <taxon>Peronosporaceae</taxon>
        <taxon>Hyaloperonospora</taxon>
    </lineage>
</organism>
<dbReference type="HOGENOM" id="CLU_1931588_0_0_1"/>
<name>M4BCS5_HYAAE</name>
<dbReference type="Proteomes" id="UP000011713">
    <property type="component" value="Unassembled WGS sequence"/>
</dbReference>
<reference evidence="3" key="1">
    <citation type="journal article" date="2010" name="Science">
        <title>Signatures of adaptation to obligate biotrophy in the Hyaloperonospora arabidopsidis genome.</title>
        <authorList>
            <person name="Baxter L."/>
            <person name="Tripathy S."/>
            <person name="Ishaque N."/>
            <person name="Boot N."/>
            <person name="Cabral A."/>
            <person name="Kemen E."/>
            <person name="Thines M."/>
            <person name="Ah-Fong A."/>
            <person name="Anderson R."/>
            <person name="Badejoko W."/>
            <person name="Bittner-Eddy P."/>
            <person name="Boore J.L."/>
            <person name="Chibucos M.C."/>
            <person name="Coates M."/>
            <person name="Dehal P."/>
            <person name="Delehaunty K."/>
            <person name="Dong S."/>
            <person name="Downton P."/>
            <person name="Dumas B."/>
            <person name="Fabro G."/>
            <person name="Fronick C."/>
            <person name="Fuerstenberg S.I."/>
            <person name="Fulton L."/>
            <person name="Gaulin E."/>
            <person name="Govers F."/>
            <person name="Hughes L."/>
            <person name="Humphray S."/>
            <person name="Jiang R.H."/>
            <person name="Judelson H."/>
            <person name="Kamoun S."/>
            <person name="Kyung K."/>
            <person name="Meijer H."/>
            <person name="Minx P."/>
            <person name="Morris P."/>
            <person name="Nelson J."/>
            <person name="Phuntumart V."/>
            <person name="Qutob D."/>
            <person name="Rehmany A."/>
            <person name="Rougon-Cardoso A."/>
            <person name="Ryden P."/>
            <person name="Torto-Alalibo T."/>
            <person name="Studholme D."/>
            <person name="Wang Y."/>
            <person name="Win J."/>
            <person name="Wood J."/>
            <person name="Clifton S.W."/>
            <person name="Rogers J."/>
            <person name="Van den Ackerveken G."/>
            <person name="Jones J.D."/>
            <person name="McDowell J.M."/>
            <person name="Beynon J."/>
            <person name="Tyler B.M."/>
        </authorList>
    </citation>
    <scope>NUCLEOTIDE SEQUENCE [LARGE SCALE GENOMIC DNA]</scope>
    <source>
        <strain evidence="3">Emoy2</strain>
    </source>
</reference>